<evidence type="ECO:0000313" key="1">
    <source>
        <dbReference type="EMBL" id="MBO2007107.1"/>
    </source>
</evidence>
<reference evidence="1" key="1">
    <citation type="submission" date="2021-03" db="EMBL/GenBank/DDBJ databases">
        <title>Molecular epidemiology and mechanisms of colistin and carbapenem resistance in Enterobacteriaceae from clinical isolates, the environment and porcine samples in Pretoria, South Africa.</title>
        <authorList>
            <person name="Bogoshi D."/>
            <person name="Mbelle N.M."/>
            <person name="Naidoo V."/>
            <person name="Osei Sekyere J."/>
        </authorList>
    </citation>
    <scope>NUCLEOTIDE SEQUENCE</scope>
    <source>
        <strain evidence="1">C080</strain>
    </source>
</reference>
<protein>
    <submittedName>
        <fullName evidence="1">Uncharacterized protein</fullName>
    </submittedName>
</protein>
<proteinExistence type="predicted"/>
<dbReference type="AlphaFoldDB" id="A0A939STM1"/>
<name>A0A939STM1_SERMA</name>
<gene>
    <name evidence="1" type="ORF">J4732_15825</name>
</gene>
<dbReference type="EMBL" id="JAGETR010000102">
    <property type="protein sequence ID" value="MBO2007107.1"/>
    <property type="molecule type" value="Genomic_DNA"/>
</dbReference>
<sequence length="113" mass="12536">MTAPSSSTQEVSPCAALRAKAIIFLINNDGCHHRTVYPRRKLVLQRHRPVDYAKLPAVLKYSGAAVQRGGGDHARSWKWLPAPRGRIGWRLSRCADDGHAAGDERVLQSLQQL</sequence>
<organism evidence="1">
    <name type="scientific">Serratia marcescens</name>
    <dbReference type="NCBI Taxonomy" id="615"/>
    <lineage>
        <taxon>Bacteria</taxon>
        <taxon>Pseudomonadati</taxon>
        <taxon>Pseudomonadota</taxon>
        <taxon>Gammaproteobacteria</taxon>
        <taxon>Enterobacterales</taxon>
        <taxon>Yersiniaceae</taxon>
        <taxon>Serratia</taxon>
    </lineage>
</organism>
<comment type="caution">
    <text evidence="1">The sequence shown here is derived from an EMBL/GenBank/DDBJ whole genome shotgun (WGS) entry which is preliminary data.</text>
</comment>
<accession>A0A939STM1</accession>